<dbReference type="RefSeq" id="WP_120115193.1">
    <property type="nucleotide sequence ID" value="NZ_BORI01000007.1"/>
</dbReference>
<feature type="binding site" evidence="11">
    <location>
        <begin position="191"/>
        <end position="195"/>
    </location>
    <ligand>
        <name>GTP</name>
        <dbReference type="ChEBI" id="CHEBI:37565"/>
    </ligand>
</feature>
<evidence type="ECO:0000256" key="2">
    <source>
        <dbReference type="ARBA" id="ARBA00022490"/>
    </source>
</evidence>
<dbReference type="InterPro" id="IPR004125">
    <property type="entry name" value="Signal_recog_particle_SRP54_M"/>
</dbReference>
<comment type="similarity">
    <text evidence="1 11">Belongs to the GTP-binding SRP family. SRP54 subfamily.</text>
</comment>
<dbReference type="GO" id="GO:0006614">
    <property type="term" value="P:SRP-dependent cotranslational protein targeting to membrane"/>
    <property type="evidence" value="ECO:0007669"/>
    <property type="project" value="InterPro"/>
</dbReference>
<dbReference type="InterPro" id="IPR004780">
    <property type="entry name" value="SRP"/>
</dbReference>
<proteinExistence type="inferred from homology"/>
<comment type="domain">
    <text evidence="11">Composed of three domains: the N-terminal N domain, which is responsible for interactions with the ribosome, the central G domain, which binds GTP, and the C-terminal M domain, which binds the RNA and the signal sequence of the RNC.</text>
</comment>
<dbReference type="Proteomes" id="UP000680670">
    <property type="component" value="Unassembled WGS sequence"/>
</dbReference>
<dbReference type="EMBL" id="QYTW02000003">
    <property type="protein sequence ID" value="RST60787.1"/>
    <property type="molecule type" value="Genomic_DNA"/>
</dbReference>
<dbReference type="PANTHER" id="PTHR11564">
    <property type="entry name" value="SIGNAL RECOGNITION PARTICLE 54K PROTEIN SRP54"/>
    <property type="match status" value="1"/>
</dbReference>
<gene>
    <name evidence="11 13" type="primary">ffh</name>
    <name evidence="14" type="ORF">D5F11_005420</name>
    <name evidence="13" type="ORF">J6TS1_05310</name>
</gene>
<dbReference type="InterPro" id="IPR027417">
    <property type="entry name" value="P-loop_NTPase"/>
</dbReference>
<evidence type="ECO:0000313" key="16">
    <source>
        <dbReference type="Proteomes" id="UP000680670"/>
    </source>
</evidence>
<name>A0A429XBF5_SIMTE</name>
<dbReference type="NCBIfam" id="TIGR00959">
    <property type="entry name" value="ffh"/>
    <property type="match status" value="1"/>
</dbReference>
<dbReference type="CDD" id="cd18539">
    <property type="entry name" value="SRP_G"/>
    <property type="match status" value="1"/>
</dbReference>
<dbReference type="Pfam" id="PF02881">
    <property type="entry name" value="SRP54_N"/>
    <property type="match status" value="1"/>
</dbReference>
<feature type="binding site" evidence="11">
    <location>
        <begin position="249"/>
        <end position="252"/>
    </location>
    <ligand>
        <name>GTP</name>
        <dbReference type="ChEBI" id="CHEBI:37565"/>
    </ligand>
</feature>
<accession>A0A429XBF5</accession>
<keyword evidence="7 11" id="KW-0733">Signal recognition particle</keyword>
<keyword evidence="8 11" id="KW-0687">Ribonucleoprotein</keyword>
<feature type="binding site" evidence="11">
    <location>
        <begin position="108"/>
        <end position="115"/>
    </location>
    <ligand>
        <name>GTP</name>
        <dbReference type="ChEBI" id="CHEBI:37565"/>
    </ligand>
</feature>
<dbReference type="PROSITE" id="PS00300">
    <property type="entry name" value="SRP54"/>
    <property type="match status" value="1"/>
</dbReference>
<evidence type="ECO:0000256" key="10">
    <source>
        <dbReference type="ARBA" id="ARBA00057471"/>
    </source>
</evidence>
<keyword evidence="4 11" id="KW-0378">Hydrolase</keyword>
<dbReference type="GO" id="GO:0048500">
    <property type="term" value="C:signal recognition particle"/>
    <property type="evidence" value="ECO:0007669"/>
    <property type="project" value="UniProtKB-UniRule"/>
</dbReference>
<dbReference type="EC" id="3.6.5.4" evidence="11"/>
<evidence type="ECO:0000256" key="9">
    <source>
        <dbReference type="ARBA" id="ARBA00048027"/>
    </source>
</evidence>
<dbReference type="SMART" id="SM00962">
    <property type="entry name" value="SRP54"/>
    <property type="match status" value="1"/>
</dbReference>
<evidence type="ECO:0000256" key="3">
    <source>
        <dbReference type="ARBA" id="ARBA00022741"/>
    </source>
</evidence>
<evidence type="ECO:0000256" key="8">
    <source>
        <dbReference type="ARBA" id="ARBA00023274"/>
    </source>
</evidence>
<dbReference type="GO" id="GO:0003924">
    <property type="term" value="F:GTPase activity"/>
    <property type="evidence" value="ECO:0007669"/>
    <property type="project" value="UniProtKB-UniRule"/>
</dbReference>
<evidence type="ECO:0000313" key="13">
    <source>
        <dbReference type="EMBL" id="GIN94661.1"/>
    </source>
</evidence>
<dbReference type="SMART" id="SM00382">
    <property type="entry name" value="AAA"/>
    <property type="match status" value="1"/>
</dbReference>
<dbReference type="SUPFAM" id="SSF47446">
    <property type="entry name" value="Signal peptide-binding domain"/>
    <property type="match status" value="1"/>
</dbReference>
<dbReference type="InterPro" id="IPR013822">
    <property type="entry name" value="Signal_recog_particl_SRP54_hlx"/>
</dbReference>
<dbReference type="SUPFAM" id="SSF52540">
    <property type="entry name" value="P-loop containing nucleoside triphosphate hydrolases"/>
    <property type="match status" value="1"/>
</dbReference>
<dbReference type="FunFam" id="3.40.50.300:FF:000022">
    <property type="entry name" value="Signal recognition particle 54 kDa subunit"/>
    <property type="match status" value="1"/>
</dbReference>
<dbReference type="Gene3D" id="3.40.50.300">
    <property type="entry name" value="P-loop containing nucleotide triphosphate hydrolases"/>
    <property type="match status" value="1"/>
</dbReference>
<dbReference type="OrthoDB" id="9804720at2"/>
<comment type="subunit">
    <text evidence="11">Part of the signal recognition particle protein translocation system, which is composed of SRP and FtsY.</text>
</comment>
<dbReference type="AlphaFoldDB" id="A0A429XBF5"/>
<evidence type="ECO:0000256" key="5">
    <source>
        <dbReference type="ARBA" id="ARBA00022884"/>
    </source>
</evidence>
<dbReference type="FunFam" id="1.20.120.140:FF:000001">
    <property type="entry name" value="Signal recognition particle GTPase"/>
    <property type="match status" value="1"/>
</dbReference>
<reference evidence="14 15" key="1">
    <citation type="submission" date="2018-12" db="EMBL/GenBank/DDBJ databases">
        <authorList>
            <person name="Sun L."/>
            <person name="Chen Z."/>
        </authorList>
    </citation>
    <scope>NUCLEOTIDE SEQUENCE [LARGE SCALE GENOMIC DNA]</scope>
    <source>
        <strain evidence="14 15">LMG 29736</strain>
    </source>
</reference>
<comment type="catalytic activity">
    <reaction evidence="9 11">
        <text>GTP + H2O = GDP + phosphate + H(+)</text>
        <dbReference type="Rhea" id="RHEA:19669"/>
        <dbReference type="ChEBI" id="CHEBI:15377"/>
        <dbReference type="ChEBI" id="CHEBI:15378"/>
        <dbReference type="ChEBI" id="CHEBI:37565"/>
        <dbReference type="ChEBI" id="CHEBI:43474"/>
        <dbReference type="ChEBI" id="CHEBI:58189"/>
        <dbReference type="EC" id="3.6.5.4"/>
    </reaction>
</comment>
<dbReference type="PANTHER" id="PTHR11564:SF5">
    <property type="entry name" value="SIGNAL RECOGNITION PARTICLE SUBUNIT SRP54"/>
    <property type="match status" value="1"/>
</dbReference>
<dbReference type="Proteomes" id="UP000287296">
    <property type="component" value="Unassembled WGS sequence"/>
</dbReference>
<keyword evidence="16" id="KW-1185">Reference proteome</keyword>
<dbReference type="SMART" id="SM00963">
    <property type="entry name" value="SRP54_N"/>
    <property type="match status" value="1"/>
</dbReference>
<evidence type="ECO:0000256" key="11">
    <source>
        <dbReference type="HAMAP-Rule" id="MF_00306"/>
    </source>
</evidence>
<dbReference type="Gene3D" id="1.20.120.140">
    <property type="entry name" value="Signal recognition particle SRP54, nucleotide-binding domain"/>
    <property type="match status" value="1"/>
</dbReference>
<feature type="domain" description="SRP54-type proteins GTP-binding" evidence="12">
    <location>
        <begin position="270"/>
        <end position="283"/>
    </location>
</feature>
<comment type="subcellular location">
    <subcellularLocation>
        <location evidence="11">Cytoplasm</location>
    </subcellularLocation>
    <text evidence="11">The SRP-RNC complex is targeted to the cytoplasmic membrane.</text>
</comment>
<dbReference type="EMBL" id="BORJ01000001">
    <property type="protein sequence ID" value="GIN94661.1"/>
    <property type="molecule type" value="Genomic_DNA"/>
</dbReference>
<dbReference type="GO" id="GO:0005525">
    <property type="term" value="F:GTP binding"/>
    <property type="evidence" value="ECO:0007669"/>
    <property type="project" value="UniProtKB-UniRule"/>
</dbReference>
<dbReference type="Pfam" id="PF02978">
    <property type="entry name" value="SRP_SPB"/>
    <property type="match status" value="1"/>
</dbReference>
<dbReference type="InterPro" id="IPR000897">
    <property type="entry name" value="SRP54_GTPase_dom"/>
</dbReference>
<dbReference type="InterPro" id="IPR036891">
    <property type="entry name" value="Signal_recog_part_SRP54_M_sf"/>
</dbReference>
<comment type="function">
    <text evidence="10">Involved in targeting and insertion of nascent membrane proteins into the cytoplasmic membrane. Binds to the hydrophobic signal sequence of the ribosome-nascent chain (RNC) as it emerges from the ribosomes. The SRP-RNC complex is then targeted to the cytoplasmic membrane where it interacts with the SRP receptor FtsY. Interaction with FtsY leads to the transfer of the RNC complex to the Sec translocase for insertion into the membrane, the hydrolysis of GTP by both Ffh and FtsY, and the dissociation of the SRP-FtsY complex into the individual components.</text>
</comment>
<sequence>MAFEGLADRLQTTIQKIRGKGKVTEADVKQMMREVRLALLEADVNFKVVKQFVKKVSERAVGQEVMKSLTPGQQVIKVVKEELTELMGGEQSKIEVAKRPPTVIMMSGLQGAGKTTTTGKLANLLRKSYNRKPFLIAADIYRPAAIKQLETIGKQLNMPVFSLGDKVSPVEIVRQGIEKAKEEHYDYVLIDTAGRLHIDEELMQELRDIKELAQPDEIFLVVDAMTGQDAVNVAENFNEQLDITGVILTKLDGDTRGGAALSIRSVAQKPIKFVGMGEKMDALEPFHPERMASRILGMGDVLTLIEKAQASVDEEKAKEMEHKFRTASFTFDDFLDQLGQVKNMGPLDELIKMMPGANKMKGLDNIQVDEKQIGHVEAIIRSMTKEEKENPEIINASRRRRIAKGSGRTIQEVNRLLKQFEEMKKMLKQMSGMQQKGKKKGFKFPFM</sequence>
<dbReference type="Gene3D" id="1.10.260.30">
    <property type="entry name" value="Signal recognition particle, SRP54 subunit, M-domain"/>
    <property type="match status" value="1"/>
</dbReference>
<dbReference type="InterPro" id="IPR022941">
    <property type="entry name" value="SRP54"/>
</dbReference>
<evidence type="ECO:0000256" key="4">
    <source>
        <dbReference type="ARBA" id="ARBA00022801"/>
    </source>
</evidence>
<evidence type="ECO:0000313" key="14">
    <source>
        <dbReference type="EMBL" id="RST60787.1"/>
    </source>
</evidence>
<dbReference type="Pfam" id="PF00448">
    <property type="entry name" value="SRP54"/>
    <property type="match status" value="1"/>
</dbReference>
<comment type="caution">
    <text evidence="14">The sequence shown here is derived from an EMBL/GenBank/DDBJ whole genome shotgun (WGS) entry which is preliminary data.</text>
</comment>
<evidence type="ECO:0000256" key="1">
    <source>
        <dbReference type="ARBA" id="ARBA00005450"/>
    </source>
</evidence>
<keyword evidence="2 11" id="KW-0963">Cytoplasm</keyword>
<dbReference type="InterPro" id="IPR042101">
    <property type="entry name" value="SRP54_N_sf"/>
</dbReference>
<evidence type="ECO:0000259" key="12">
    <source>
        <dbReference type="PROSITE" id="PS00300"/>
    </source>
</evidence>
<protein>
    <recommendedName>
        <fullName evidence="11">Signal recognition particle protein</fullName>
        <ecNumber evidence="11">3.6.5.4</ecNumber>
    </recommendedName>
    <alternativeName>
        <fullName evidence="11">Fifty-four homolog</fullName>
    </alternativeName>
</protein>
<evidence type="ECO:0000256" key="6">
    <source>
        <dbReference type="ARBA" id="ARBA00023134"/>
    </source>
</evidence>
<evidence type="ECO:0000313" key="15">
    <source>
        <dbReference type="Proteomes" id="UP000287296"/>
    </source>
</evidence>
<keyword evidence="5 11" id="KW-0694">RNA-binding</keyword>
<dbReference type="HAMAP" id="MF_00306">
    <property type="entry name" value="SRP54"/>
    <property type="match status" value="1"/>
</dbReference>
<dbReference type="GO" id="GO:0008312">
    <property type="term" value="F:7S RNA binding"/>
    <property type="evidence" value="ECO:0007669"/>
    <property type="project" value="InterPro"/>
</dbReference>
<organism evidence="14 15">
    <name type="scientific">Siminovitchia terrae</name>
    <name type="common">Bacillus terrae</name>
    <dbReference type="NCBI Taxonomy" id="1914933"/>
    <lineage>
        <taxon>Bacteria</taxon>
        <taxon>Bacillati</taxon>
        <taxon>Bacillota</taxon>
        <taxon>Bacilli</taxon>
        <taxon>Bacillales</taxon>
        <taxon>Bacillaceae</taxon>
        <taxon>Siminovitchia</taxon>
    </lineage>
</organism>
<reference evidence="13 16" key="2">
    <citation type="submission" date="2021-03" db="EMBL/GenBank/DDBJ databases">
        <title>Antimicrobial resistance genes in bacteria isolated from Japanese honey, and their potential for conferring macrolide and lincosamide resistance in the American foulbrood pathogen Paenibacillus larvae.</title>
        <authorList>
            <person name="Okamoto M."/>
            <person name="Kumagai M."/>
            <person name="Kanamori H."/>
            <person name="Takamatsu D."/>
        </authorList>
    </citation>
    <scope>NUCLEOTIDE SEQUENCE [LARGE SCALE GENOMIC DNA]</scope>
    <source>
        <strain evidence="13 16">J6TS1</strain>
    </source>
</reference>
<evidence type="ECO:0000256" key="7">
    <source>
        <dbReference type="ARBA" id="ARBA00023135"/>
    </source>
</evidence>
<keyword evidence="3 11" id="KW-0547">Nucleotide-binding</keyword>
<dbReference type="InterPro" id="IPR003593">
    <property type="entry name" value="AAA+_ATPase"/>
</dbReference>
<keyword evidence="6 11" id="KW-0342">GTP-binding</keyword>